<dbReference type="Pfam" id="PF00593">
    <property type="entry name" value="TonB_dep_Rec_b-barrel"/>
    <property type="match status" value="1"/>
</dbReference>
<keyword evidence="4" id="KW-0410">Iron transport</keyword>
<gene>
    <name evidence="16" type="ORF">NIES267_11560</name>
</gene>
<dbReference type="InterPro" id="IPR012910">
    <property type="entry name" value="Plug_dom"/>
</dbReference>
<reference evidence="16 17" key="1">
    <citation type="submission" date="2017-06" db="EMBL/GenBank/DDBJ databases">
        <title>Genome sequencing of cyanobaciteial culture collection at National Institute for Environmental Studies (NIES).</title>
        <authorList>
            <person name="Hirose Y."/>
            <person name="Shimura Y."/>
            <person name="Fujisawa T."/>
            <person name="Nakamura Y."/>
            <person name="Kawachi M."/>
        </authorList>
    </citation>
    <scope>NUCLEOTIDE SEQUENCE [LARGE SCALE GENOMIC DNA]</scope>
    <source>
        <strain evidence="16 17">NIES-267</strain>
    </source>
</reference>
<dbReference type="Pfam" id="PF11741">
    <property type="entry name" value="AMIN"/>
    <property type="match status" value="1"/>
</dbReference>
<dbReference type="PANTHER" id="PTHR32552">
    <property type="entry name" value="FERRICHROME IRON RECEPTOR-RELATED"/>
    <property type="match status" value="1"/>
</dbReference>
<feature type="domain" description="AMIN" evidence="15">
    <location>
        <begin position="57"/>
        <end position="136"/>
    </location>
</feature>
<proteinExistence type="inferred from homology"/>
<keyword evidence="6" id="KW-0408">Iron</keyword>
<evidence type="ECO:0000256" key="4">
    <source>
        <dbReference type="ARBA" id="ARBA00022496"/>
    </source>
</evidence>
<evidence type="ECO:0000259" key="14">
    <source>
        <dbReference type="Pfam" id="PF07715"/>
    </source>
</evidence>
<dbReference type="InterPro" id="IPR021731">
    <property type="entry name" value="AMIN_dom"/>
</dbReference>
<keyword evidence="8 12" id="KW-0798">TonB box</keyword>
<dbReference type="EMBL" id="AP018227">
    <property type="protein sequence ID" value="BAY81679.1"/>
    <property type="molecule type" value="Genomic_DNA"/>
</dbReference>
<dbReference type="Proteomes" id="UP000218418">
    <property type="component" value="Chromosome"/>
</dbReference>
<keyword evidence="17" id="KW-1185">Reference proteome</keyword>
<comment type="similarity">
    <text evidence="11 12">Belongs to the TonB-dependent receptor family.</text>
</comment>
<evidence type="ECO:0000256" key="10">
    <source>
        <dbReference type="ARBA" id="ARBA00023237"/>
    </source>
</evidence>
<dbReference type="PANTHER" id="PTHR32552:SF81">
    <property type="entry name" value="TONB-DEPENDENT OUTER MEMBRANE RECEPTOR"/>
    <property type="match status" value="1"/>
</dbReference>
<evidence type="ECO:0000256" key="12">
    <source>
        <dbReference type="RuleBase" id="RU003357"/>
    </source>
</evidence>
<keyword evidence="9 11" id="KW-0472">Membrane</keyword>
<evidence type="ECO:0000256" key="3">
    <source>
        <dbReference type="ARBA" id="ARBA00022452"/>
    </source>
</evidence>
<keyword evidence="3 11" id="KW-1134">Transmembrane beta strand</keyword>
<evidence type="ECO:0000256" key="1">
    <source>
        <dbReference type="ARBA" id="ARBA00004571"/>
    </source>
</evidence>
<sequence>MTKAVSLQFQLRLVCLSAFFIAIAVPGYARVAVKSENHDGEFFSQVVENDVIEITGVQVNPTDKGLEIILQTKQGEKLQVIPKKDSNSFIADIPNSQLRLQQGDTFTQDKPVAGISSVNVSNLDTRNIRVMVTAEVGLPKVELFDSPKEGLIFSVTPVTSSAQQQPKQPSESENDVIELIVTAQKREQNVQEVPISITTLREDELEDANTNSIGNIAANTPNFSINSLGGDSRYFTNYSIRGLSNFNFLSRDAVGFYVDDIPYDYGSFINIDLIDLERIEVLKGPQSTLYGRNSQAGVVNIITRKPSNSFEYRGSASYGSYDSFNTQASVSGPLVEDKLFFRLSGGYSSRDGYIENTLLNKDFGRQSGGSGSAQLFWNPSEDWEISFNSSFNDYDDGPPVTLLRSESNIYQTEQDYDGFNRLNSNTQSLKVTYDNPNVRVTSITARRFSNQETKYDVDATANDIAIAVSAFDSTLFSQELRLQSSQNDNKFQWLIGSYFESRDFNANGEGFIVGVDGSPLFGSPPGRDRTNADTEQTTYAVFGQASYQLSEALSLTTGLRYESVNSKLENRSRDYFLSDGSASFPILSTIEVEQKNQELLPSLAMQYRFSPNVMLYGSVAKGYKPSGVNYRAANDETLRYATETSWNYEVGLKTSWLDNRLTANLALFNTNVDNYQVSLLDEIGIPREIANAQANIKGLELEVKGTPVDGFDIIAGLGLVDAKFTDYTNPFTAQSFNGNNLPFSPSFTYNLALQYRNPTGLFGRVELQGIGKTYFADDNAVKQDPYAIVNARIGYEAQKYGVYLFANNLFNTEYTTNGYLFIGQPLVSYGTPVVYGVQLKAKF</sequence>
<dbReference type="InterPro" id="IPR039426">
    <property type="entry name" value="TonB-dep_rcpt-like"/>
</dbReference>
<keyword evidence="10 11" id="KW-0998">Cell outer membrane</keyword>
<evidence type="ECO:0000256" key="5">
    <source>
        <dbReference type="ARBA" id="ARBA00022692"/>
    </source>
</evidence>
<dbReference type="PROSITE" id="PS52016">
    <property type="entry name" value="TONB_DEPENDENT_REC_3"/>
    <property type="match status" value="1"/>
</dbReference>
<name>A0A1Z4LKI1_9CYAN</name>
<keyword evidence="5 11" id="KW-0812">Transmembrane</keyword>
<keyword evidence="16" id="KW-0675">Receptor</keyword>
<dbReference type="OrthoDB" id="473897at2"/>
<evidence type="ECO:0000256" key="11">
    <source>
        <dbReference type="PROSITE-ProRule" id="PRU01360"/>
    </source>
</evidence>
<dbReference type="InterPro" id="IPR036942">
    <property type="entry name" value="Beta-barrel_TonB_sf"/>
</dbReference>
<protein>
    <submittedName>
        <fullName evidence="16">TonB-dependent receptor</fullName>
    </submittedName>
</protein>
<dbReference type="AlphaFoldDB" id="A0A1Z4LKI1"/>
<evidence type="ECO:0000259" key="15">
    <source>
        <dbReference type="Pfam" id="PF11741"/>
    </source>
</evidence>
<evidence type="ECO:0000256" key="2">
    <source>
        <dbReference type="ARBA" id="ARBA00022448"/>
    </source>
</evidence>
<comment type="subcellular location">
    <subcellularLocation>
        <location evidence="1 11">Cell outer membrane</location>
        <topology evidence="1 11">Multi-pass membrane protein</topology>
    </subcellularLocation>
</comment>
<evidence type="ECO:0000259" key="13">
    <source>
        <dbReference type="Pfam" id="PF00593"/>
    </source>
</evidence>
<evidence type="ECO:0000313" key="17">
    <source>
        <dbReference type="Proteomes" id="UP000218418"/>
    </source>
</evidence>
<evidence type="ECO:0000256" key="9">
    <source>
        <dbReference type="ARBA" id="ARBA00023136"/>
    </source>
</evidence>
<dbReference type="SUPFAM" id="SSF56935">
    <property type="entry name" value="Porins"/>
    <property type="match status" value="1"/>
</dbReference>
<evidence type="ECO:0000256" key="8">
    <source>
        <dbReference type="ARBA" id="ARBA00023077"/>
    </source>
</evidence>
<keyword evidence="7" id="KW-0406">Ion transport</keyword>
<accession>A0A1Z4LKI1</accession>
<evidence type="ECO:0000256" key="6">
    <source>
        <dbReference type="ARBA" id="ARBA00023004"/>
    </source>
</evidence>
<feature type="domain" description="TonB-dependent receptor-like beta-barrel" evidence="13">
    <location>
        <begin position="387"/>
        <end position="809"/>
    </location>
</feature>
<dbReference type="GO" id="GO:0006826">
    <property type="term" value="P:iron ion transport"/>
    <property type="evidence" value="ECO:0007669"/>
    <property type="project" value="UniProtKB-KW"/>
</dbReference>
<dbReference type="Pfam" id="PF07715">
    <property type="entry name" value="Plug"/>
    <property type="match status" value="1"/>
</dbReference>
<keyword evidence="2 11" id="KW-0813">Transport</keyword>
<evidence type="ECO:0000256" key="7">
    <source>
        <dbReference type="ARBA" id="ARBA00023065"/>
    </source>
</evidence>
<organism evidence="16 17">
    <name type="scientific">Calothrix parasitica NIES-267</name>
    <dbReference type="NCBI Taxonomy" id="1973488"/>
    <lineage>
        <taxon>Bacteria</taxon>
        <taxon>Bacillati</taxon>
        <taxon>Cyanobacteriota</taxon>
        <taxon>Cyanophyceae</taxon>
        <taxon>Nostocales</taxon>
        <taxon>Calotrichaceae</taxon>
        <taxon>Calothrix</taxon>
    </lineage>
</organism>
<dbReference type="GO" id="GO:0009279">
    <property type="term" value="C:cell outer membrane"/>
    <property type="evidence" value="ECO:0007669"/>
    <property type="project" value="UniProtKB-SubCell"/>
</dbReference>
<dbReference type="InterPro" id="IPR000531">
    <property type="entry name" value="Beta-barrel_TonB"/>
</dbReference>
<dbReference type="CDD" id="cd01347">
    <property type="entry name" value="ligand_gated_channel"/>
    <property type="match status" value="1"/>
</dbReference>
<evidence type="ECO:0000313" key="16">
    <source>
        <dbReference type="EMBL" id="BAY81679.1"/>
    </source>
</evidence>
<feature type="domain" description="TonB-dependent receptor plug" evidence="14">
    <location>
        <begin position="190"/>
        <end position="298"/>
    </location>
</feature>
<dbReference type="Gene3D" id="2.40.170.20">
    <property type="entry name" value="TonB-dependent receptor, beta-barrel domain"/>
    <property type="match status" value="1"/>
</dbReference>